<gene>
    <name evidence="3" type="ORF">NHX12_007458</name>
</gene>
<dbReference type="PANTHER" id="PTHR16112:SF18">
    <property type="entry name" value="METHYL-CPG-BINDING DOMAIN PROTEIN 5"/>
    <property type="match status" value="1"/>
</dbReference>
<proteinExistence type="predicted"/>
<evidence type="ECO:0000313" key="4">
    <source>
        <dbReference type="Proteomes" id="UP001148018"/>
    </source>
</evidence>
<dbReference type="GO" id="GO:0010369">
    <property type="term" value="C:chromocenter"/>
    <property type="evidence" value="ECO:0007669"/>
    <property type="project" value="TreeGrafter"/>
</dbReference>
<feature type="compositionally biased region" description="Low complexity" evidence="1">
    <location>
        <begin position="308"/>
        <end position="321"/>
    </location>
</feature>
<dbReference type="GO" id="GO:0003677">
    <property type="term" value="F:DNA binding"/>
    <property type="evidence" value="ECO:0007669"/>
    <property type="project" value="InterPro"/>
</dbReference>
<protein>
    <recommendedName>
        <fullName evidence="2">MBD domain-containing protein</fullName>
    </recommendedName>
</protein>
<feature type="compositionally biased region" description="Polar residues" evidence="1">
    <location>
        <begin position="279"/>
        <end position="294"/>
    </location>
</feature>
<dbReference type="AlphaFoldDB" id="A0A9Q0ID15"/>
<feature type="domain" description="MBD" evidence="2">
    <location>
        <begin position="15"/>
        <end position="85"/>
    </location>
</feature>
<dbReference type="OrthoDB" id="641149at2759"/>
<evidence type="ECO:0000313" key="3">
    <source>
        <dbReference type="EMBL" id="KAJ3592331.1"/>
    </source>
</evidence>
<dbReference type="PANTHER" id="PTHR16112">
    <property type="entry name" value="METHYL-CPG BINDING PROTEIN, DROSOPHILA"/>
    <property type="match status" value="1"/>
</dbReference>
<dbReference type="PROSITE" id="PS50982">
    <property type="entry name" value="MBD"/>
    <property type="match status" value="1"/>
</dbReference>
<feature type="region of interest" description="Disordered" evidence="1">
    <location>
        <begin position="155"/>
        <end position="214"/>
    </location>
</feature>
<comment type="caution">
    <text evidence="3">The sequence shown here is derived from an EMBL/GenBank/DDBJ whole genome shotgun (WGS) entry which is preliminary data.</text>
</comment>
<reference evidence="3" key="1">
    <citation type="submission" date="2022-07" db="EMBL/GenBank/DDBJ databases">
        <title>Chromosome-level genome of Muraenolepis orangiensis.</title>
        <authorList>
            <person name="Kim J."/>
        </authorList>
    </citation>
    <scope>NUCLEOTIDE SEQUENCE</scope>
    <source>
        <strain evidence="3">KU_S4_2022</strain>
        <tissue evidence="3">Muscle</tissue>
    </source>
</reference>
<accession>A0A9Q0ID15</accession>
<evidence type="ECO:0000256" key="1">
    <source>
        <dbReference type="SAM" id="MobiDB-lite"/>
    </source>
</evidence>
<dbReference type="EMBL" id="JANIIK010000113">
    <property type="protein sequence ID" value="KAJ3592331.1"/>
    <property type="molecule type" value="Genomic_DNA"/>
</dbReference>
<keyword evidence="4" id="KW-1185">Reference proteome</keyword>
<dbReference type="SMART" id="SM00391">
    <property type="entry name" value="MBD"/>
    <property type="match status" value="1"/>
</dbReference>
<feature type="region of interest" description="Disordered" evidence="1">
    <location>
        <begin position="246"/>
        <end position="321"/>
    </location>
</feature>
<sequence>MDRTVTYGGGGGGGHCPAGRPPAQVPIGWQRRIHHGGVIYISPSGSVLACLEQAKRYLQTDGTCKCGLECPLILHKVFNFDPGAAATQRTAEDVMADSAVTKLCIHKRKIIAVATLHRRLGSQISSGCHIGPRKDLRNGLSNSITLDDTDPYKLPISGPQHYAHKGTLSSPPQRDAYAHRSRSRPGAGDHTRSPYRSNHHGGLLGPPPTAVCGSRHYGDGTPFLRSPESAALGFHGSLSPVSGPVNGERFGPLSPPSVMVHAPPPSSQLSCALAGRTGVPSSPLMNTKSPNRQRSPCGFPQNAEYPHKSPSSSHQQQHPIPQHTPYVVQKRCMSSSEKDPLGILDPIPSLSDFHDQAVPTPSRLLQLNNQPQGPISSPKTSVPLHHMAESVIQPLVAMNTASSLLSAAAKAQLVHQNNLGGSSGHPGLVGGGGRQPYSDGCGALDPQYLCGSGVPLSEGQSGRAALRDKLMSQQRGAMRKRKAPGEVDGDMSFHMNVQHGPGPHGYPEPTKRLIQQEVATGDASMAPLVQPIHHQLGAQNGLSHACQPPGKPLFFEESVPSMSNMQNAQGPLRLQSRDMAGYRNFSEDCRDARGEPLDMEQFARQAADFLQCPDSLSCCDSNQHPCAPGSINGLLRTFKVAERIPHPAGMGTDQLQGVGLPDAMFFQAGQQELAVAQGRHHRTEANPTGQQVRAGPRGEAASSVIVRNCAFSAAQAAAPPELSRSVIHGPPRSYPEEPVQRLARARRTPAKLKLSVTSAPEASLRFGHGAQTGQWSADANGGTPHGLCQKERSLLQAQAQGVNGNGFYTEFLARHAFPTPQEQSPSRLNGNHPRNGLLGQVRSGGHAPGSVIRSPEHCPASDGRQAYFPKRSSGYLNGLLSGNYGGRDEGNLNGTFVLNIADGQVSEERLGAVSLHHPGRPLAHRQPTQPGGDLLWAGAPSFHPWPSKMKMEGPAYLCSVGEMMQSKVVLDGVQQAPKAKKRKIFR</sequence>
<dbReference type="InterPro" id="IPR016177">
    <property type="entry name" value="DNA-bd_dom_sf"/>
</dbReference>
<name>A0A9Q0ID15_9TELE</name>
<dbReference type="SUPFAM" id="SSF54171">
    <property type="entry name" value="DNA-binding domain"/>
    <property type="match status" value="1"/>
</dbReference>
<dbReference type="Proteomes" id="UP001148018">
    <property type="component" value="Unassembled WGS sequence"/>
</dbReference>
<dbReference type="InterPro" id="IPR001739">
    <property type="entry name" value="Methyl_CpG_DNA-bd"/>
</dbReference>
<dbReference type="GO" id="GO:0005634">
    <property type="term" value="C:nucleus"/>
    <property type="evidence" value="ECO:0007669"/>
    <property type="project" value="TreeGrafter"/>
</dbReference>
<dbReference type="GO" id="GO:0003682">
    <property type="term" value="F:chromatin binding"/>
    <property type="evidence" value="ECO:0007669"/>
    <property type="project" value="TreeGrafter"/>
</dbReference>
<organism evidence="3 4">
    <name type="scientific">Muraenolepis orangiensis</name>
    <name type="common">Patagonian moray cod</name>
    <dbReference type="NCBI Taxonomy" id="630683"/>
    <lineage>
        <taxon>Eukaryota</taxon>
        <taxon>Metazoa</taxon>
        <taxon>Chordata</taxon>
        <taxon>Craniata</taxon>
        <taxon>Vertebrata</taxon>
        <taxon>Euteleostomi</taxon>
        <taxon>Actinopterygii</taxon>
        <taxon>Neopterygii</taxon>
        <taxon>Teleostei</taxon>
        <taxon>Neoteleostei</taxon>
        <taxon>Acanthomorphata</taxon>
        <taxon>Zeiogadaria</taxon>
        <taxon>Gadariae</taxon>
        <taxon>Gadiformes</taxon>
        <taxon>Muraenolepidoidei</taxon>
        <taxon>Muraenolepididae</taxon>
        <taxon>Muraenolepis</taxon>
    </lineage>
</organism>
<evidence type="ECO:0000259" key="2">
    <source>
        <dbReference type="PROSITE" id="PS50982"/>
    </source>
</evidence>